<dbReference type="Gene3D" id="3.30.700.10">
    <property type="entry name" value="Glycoprotein, Type 4 Pilin"/>
    <property type="match status" value="1"/>
</dbReference>
<sequence>MIVVVIIGILASIAIPKFSNLIGKTKTTEAKSILGQIIQGEKTYFFTGNAYINFAAGADCPQIGFSQPDQSRFTYSFTDSIATAVELVDVNTDGDTVDGITLSITNAQGIVAGSNLTW</sequence>
<reference evidence="1" key="1">
    <citation type="journal article" date="2014" name="Front. Microbiol.">
        <title>High frequency of phylogenetically diverse reductive dehalogenase-homologous genes in deep subseafloor sedimentary metagenomes.</title>
        <authorList>
            <person name="Kawai M."/>
            <person name="Futagami T."/>
            <person name="Toyoda A."/>
            <person name="Takaki Y."/>
            <person name="Nishi S."/>
            <person name="Hori S."/>
            <person name="Arai W."/>
            <person name="Tsubouchi T."/>
            <person name="Morono Y."/>
            <person name="Uchiyama I."/>
            <person name="Ito T."/>
            <person name="Fujiyama A."/>
            <person name="Inagaki F."/>
            <person name="Takami H."/>
        </authorList>
    </citation>
    <scope>NUCLEOTIDE SEQUENCE</scope>
    <source>
        <strain evidence="1">Expedition CK06-06</strain>
    </source>
</reference>
<organism evidence="1">
    <name type="scientific">marine sediment metagenome</name>
    <dbReference type="NCBI Taxonomy" id="412755"/>
    <lineage>
        <taxon>unclassified sequences</taxon>
        <taxon>metagenomes</taxon>
        <taxon>ecological metagenomes</taxon>
    </lineage>
</organism>
<dbReference type="InterPro" id="IPR045584">
    <property type="entry name" value="Pilin-like"/>
</dbReference>
<comment type="caution">
    <text evidence="1">The sequence shown here is derived from an EMBL/GenBank/DDBJ whole genome shotgun (WGS) entry which is preliminary data.</text>
</comment>
<dbReference type="SUPFAM" id="SSF54523">
    <property type="entry name" value="Pili subunits"/>
    <property type="match status" value="1"/>
</dbReference>
<accession>X1R3C8</accession>
<evidence type="ECO:0000313" key="1">
    <source>
        <dbReference type="EMBL" id="GAI75257.1"/>
    </source>
</evidence>
<name>X1R3C8_9ZZZZ</name>
<protein>
    <submittedName>
        <fullName evidence="1">Uncharacterized protein</fullName>
    </submittedName>
</protein>
<gene>
    <name evidence="1" type="ORF">S12H4_15989</name>
</gene>
<dbReference type="AlphaFoldDB" id="X1R3C8"/>
<dbReference type="EMBL" id="BARW01007715">
    <property type="protein sequence ID" value="GAI75257.1"/>
    <property type="molecule type" value="Genomic_DNA"/>
</dbReference>
<proteinExistence type="predicted"/>